<keyword evidence="7 14" id="KW-0067">ATP-binding</keyword>
<dbReference type="Pfam" id="PF04679">
    <property type="entry name" value="DNA_ligase_A_C"/>
    <property type="match status" value="1"/>
</dbReference>
<dbReference type="Gene3D" id="1.10.3260.10">
    <property type="entry name" value="DNA ligase, ATP-dependent, N-terminal domain"/>
    <property type="match status" value="1"/>
</dbReference>
<dbReference type="GO" id="GO:0003677">
    <property type="term" value="F:DNA binding"/>
    <property type="evidence" value="ECO:0007669"/>
    <property type="project" value="InterPro"/>
</dbReference>
<dbReference type="InterPro" id="IPR000977">
    <property type="entry name" value="DNA_ligase_ATP-dep"/>
</dbReference>
<evidence type="ECO:0000256" key="10">
    <source>
        <dbReference type="ARBA" id="ARBA00023204"/>
    </source>
</evidence>
<protein>
    <recommendedName>
        <fullName evidence="14">Probable DNA ligase</fullName>
        <ecNumber evidence="14">6.5.1.1</ecNumber>
    </recommendedName>
    <alternativeName>
        <fullName evidence="14">Polydeoxyribonucleotide synthase [ATP]</fullName>
    </alternativeName>
</protein>
<feature type="binding site" evidence="14">
    <location>
        <position position="299"/>
    </location>
    <ligand>
        <name>ATP</name>
        <dbReference type="ChEBI" id="CHEBI:30616"/>
    </ligand>
</feature>
<accession>A0A066U2X1</accession>
<dbReference type="CDD" id="cd07901">
    <property type="entry name" value="Adenylation_DNA_ligase_Arch_LigB"/>
    <property type="match status" value="1"/>
</dbReference>
<sequence>MLLSELVRTSAELAATRSRKAKIALLAAVLRAAEVAELPAVVAYLTGQTAQDRLGAGWRTLAGLGAEPAPEPVVSVLEVDAALTAAAGVAAGTGSNTRRQEVLRALFTRLAADEQQFLFRLVTGELRQGALEGVMVDAIAAAAEVPAEDVRRAYMLSGKLGVTAVAALTGGQAALAEFRLTLGTPIKPMLASPAESLDEAVAEHAEAIVEYKMDGARIQVHRQGDEVHVWTRTLREITGSVQELVELVRALPCESVVLDGETLALTDAGRPRPFQDTMSRFGSTREEQVKALLLRPYFFDCLHLDGVDLLDAPLSERNAALRKVAGAHVIPGEVGTAGAAAVLEAAMEAGHEGVMVKDLASPYAAGRRGRAWLKVKPVHTIDLVVLAAEWGHGRRTGTLSNLHLGARDPDGGPPIMVGKTFKGMTDELLAWQTRKFQEIETHRDDWTVYVRPEIVVEIELDSAQVSTRYPGGLALRFARVVRYRPDKDPADADTIDTVRGLLHGDRTEGS</sequence>
<feature type="domain" description="ATP-dependent DNA ligase family profile" evidence="17">
    <location>
        <begin position="297"/>
        <end position="408"/>
    </location>
</feature>
<dbReference type="Gene3D" id="2.40.50.140">
    <property type="entry name" value="Nucleic acid-binding proteins"/>
    <property type="match status" value="1"/>
</dbReference>
<feature type="binding site" evidence="14">
    <location>
        <position position="232"/>
    </location>
    <ligand>
        <name>ATP</name>
        <dbReference type="ChEBI" id="CHEBI:30616"/>
    </ligand>
</feature>
<feature type="binding site" evidence="14">
    <location>
        <position position="217"/>
    </location>
    <ligand>
        <name>ATP</name>
        <dbReference type="ChEBI" id="CHEBI:30616"/>
    </ligand>
</feature>
<dbReference type="HAMAP" id="MF_00407">
    <property type="entry name" value="DNA_ligase"/>
    <property type="match status" value="1"/>
</dbReference>
<dbReference type="InterPro" id="IPR012340">
    <property type="entry name" value="NA-bd_OB-fold"/>
</dbReference>
<dbReference type="GO" id="GO:0005524">
    <property type="term" value="F:ATP binding"/>
    <property type="evidence" value="ECO:0007669"/>
    <property type="project" value="UniProtKB-UniRule"/>
</dbReference>
<dbReference type="Pfam" id="PF04675">
    <property type="entry name" value="DNA_ligase_A_N"/>
    <property type="match status" value="1"/>
</dbReference>
<dbReference type="PANTHER" id="PTHR45674">
    <property type="entry name" value="DNA LIGASE 1/3 FAMILY MEMBER"/>
    <property type="match status" value="1"/>
</dbReference>
<evidence type="ECO:0000256" key="8">
    <source>
        <dbReference type="ARBA" id="ARBA00022842"/>
    </source>
</evidence>
<dbReference type="InterPro" id="IPR012308">
    <property type="entry name" value="DNA_ligase_ATP-dep_N"/>
</dbReference>
<organism evidence="18 19">
    <name type="scientific">Amycolatopsis rifamycinica</name>
    <dbReference type="NCBI Taxonomy" id="287986"/>
    <lineage>
        <taxon>Bacteria</taxon>
        <taxon>Bacillati</taxon>
        <taxon>Actinomycetota</taxon>
        <taxon>Actinomycetes</taxon>
        <taxon>Pseudonocardiales</taxon>
        <taxon>Pseudonocardiaceae</taxon>
        <taxon>Amycolatopsis</taxon>
    </lineage>
</organism>
<dbReference type="InterPro" id="IPR022865">
    <property type="entry name" value="DNA_ligae_ATP-dep_bac/arc"/>
</dbReference>
<dbReference type="SUPFAM" id="SSF56091">
    <property type="entry name" value="DNA ligase/mRNA capping enzyme, catalytic domain"/>
    <property type="match status" value="1"/>
</dbReference>
<keyword evidence="10 14" id="KW-0234">DNA repair</keyword>
<dbReference type="PANTHER" id="PTHR45674:SF13">
    <property type="entry name" value="DNA LIGASE-RELATED"/>
    <property type="match status" value="1"/>
</dbReference>
<dbReference type="EMBL" id="JMQI01000063">
    <property type="protein sequence ID" value="KDN18474.1"/>
    <property type="molecule type" value="Genomic_DNA"/>
</dbReference>
<evidence type="ECO:0000256" key="7">
    <source>
        <dbReference type="ARBA" id="ARBA00022840"/>
    </source>
</evidence>
<dbReference type="GO" id="GO:0006260">
    <property type="term" value="P:DNA replication"/>
    <property type="evidence" value="ECO:0007669"/>
    <property type="project" value="UniProtKB-UniRule"/>
</dbReference>
<evidence type="ECO:0000256" key="5">
    <source>
        <dbReference type="ARBA" id="ARBA00022741"/>
    </source>
</evidence>
<evidence type="ECO:0000256" key="6">
    <source>
        <dbReference type="ARBA" id="ARBA00022763"/>
    </source>
</evidence>
<dbReference type="GO" id="GO:0051301">
    <property type="term" value="P:cell division"/>
    <property type="evidence" value="ECO:0007669"/>
    <property type="project" value="UniProtKB-KW"/>
</dbReference>
<dbReference type="GO" id="GO:0046872">
    <property type="term" value="F:metal ion binding"/>
    <property type="evidence" value="ECO:0007669"/>
    <property type="project" value="UniProtKB-KW"/>
</dbReference>
<evidence type="ECO:0000256" key="13">
    <source>
        <dbReference type="ARBA" id="ARBA00054532"/>
    </source>
</evidence>
<feature type="binding site" evidence="14">
    <location>
        <position position="374"/>
    </location>
    <ligand>
        <name>ATP</name>
        <dbReference type="ChEBI" id="CHEBI:30616"/>
    </ligand>
</feature>
<dbReference type="STRING" id="287986.DV20_30305"/>
<evidence type="ECO:0000256" key="3">
    <source>
        <dbReference type="ARBA" id="ARBA00022705"/>
    </source>
</evidence>
<keyword evidence="4 14" id="KW-0479">Metal-binding</keyword>
<proteinExistence type="inferred from homology"/>
<dbReference type="SUPFAM" id="SSF117018">
    <property type="entry name" value="ATP-dependent DNA ligase DNA-binding domain"/>
    <property type="match status" value="1"/>
</dbReference>
<keyword evidence="19" id="KW-1185">Reference proteome</keyword>
<evidence type="ECO:0000256" key="11">
    <source>
        <dbReference type="ARBA" id="ARBA00023306"/>
    </source>
</evidence>
<dbReference type="Proteomes" id="UP000027345">
    <property type="component" value="Unassembled WGS sequence"/>
</dbReference>
<evidence type="ECO:0000313" key="18">
    <source>
        <dbReference type="EMBL" id="KDN18474.1"/>
    </source>
</evidence>
<dbReference type="Gene3D" id="3.30.470.30">
    <property type="entry name" value="DNA ligase/mRNA capping enzyme"/>
    <property type="match status" value="1"/>
</dbReference>
<evidence type="ECO:0000256" key="16">
    <source>
        <dbReference type="RuleBase" id="RU004196"/>
    </source>
</evidence>
<dbReference type="GO" id="GO:0003910">
    <property type="term" value="F:DNA ligase (ATP) activity"/>
    <property type="evidence" value="ECO:0007669"/>
    <property type="project" value="UniProtKB-UniRule"/>
</dbReference>
<keyword evidence="2 14" id="KW-0132">Cell division</keyword>
<dbReference type="PROSITE" id="PS00697">
    <property type="entry name" value="DNA_LIGASE_A1"/>
    <property type="match status" value="1"/>
</dbReference>
<dbReference type="eggNOG" id="COG1793">
    <property type="taxonomic scope" value="Bacteria"/>
</dbReference>
<name>A0A066U2X1_9PSEU</name>
<keyword evidence="11 14" id="KW-0131">Cell cycle</keyword>
<keyword evidence="6 14" id="KW-0227">DNA damage</keyword>
<dbReference type="InterPro" id="IPR016059">
    <property type="entry name" value="DNA_ligase_ATP-dep_CS"/>
</dbReference>
<keyword evidence="5 14" id="KW-0547">Nucleotide-binding</keyword>
<dbReference type="NCBIfam" id="NF002868">
    <property type="entry name" value="PRK03180.1"/>
    <property type="match status" value="1"/>
</dbReference>
<reference evidence="18 19" key="1">
    <citation type="submission" date="2014-05" db="EMBL/GenBank/DDBJ databases">
        <title>Draft genome sequence of Amycolatopsis rifamycinica DSM 46095.</title>
        <authorList>
            <person name="Lal R."/>
            <person name="Saxena A."/>
            <person name="Kumari R."/>
            <person name="Mukherjee U."/>
            <person name="Singh P."/>
            <person name="Sangwan N."/>
            <person name="Mahato N.K."/>
        </authorList>
    </citation>
    <scope>NUCLEOTIDE SEQUENCE [LARGE SCALE GENOMIC DNA]</scope>
    <source>
        <strain evidence="18 19">DSM 46095</strain>
    </source>
</reference>
<keyword evidence="8 14" id="KW-0460">Magnesium</keyword>
<evidence type="ECO:0000256" key="1">
    <source>
        <dbReference type="ARBA" id="ARBA00022598"/>
    </source>
</evidence>
<feature type="active site" description="N6-AMP-lysine intermediate" evidence="14">
    <location>
        <position position="212"/>
    </location>
</feature>
<evidence type="ECO:0000256" key="15">
    <source>
        <dbReference type="RuleBase" id="RU000617"/>
    </source>
</evidence>
<gene>
    <name evidence="14" type="primary">lig</name>
    <name evidence="18" type="ORF">DV20_30305</name>
</gene>
<comment type="similarity">
    <text evidence="14 16">Belongs to the ATP-dependent DNA ligase family.</text>
</comment>
<dbReference type="Pfam" id="PF01068">
    <property type="entry name" value="DNA_ligase_A_M"/>
    <property type="match status" value="1"/>
</dbReference>
<dbReference type="InterPro" id="IPR012309">
    <property type="entry name" value="DNA_ligase_ATP-dep_C"/>
</dbReference>
<dbReference type="OrthoDB" id="3733803at2"/>
<evidence type="ECO:0000313" key="19">
    <source>
        <dbReference type="Proteomes" id="UP000027345"/>
    </source>
</evidence>
<dbReference type="GO" id="GO:0071897">
    <property type="term" value="P:DNA biosynthetic process"/>
    <property type="evidence" value="ECO:0007669"/>
    <property type="project" value="InterPro"/>
</dbReference>
<keyword evidence="9 14" id="KW-0233">DNA recombination</keyword>
<dbReference type="PROSITE" id="PS50160">
    <property type="entry name" value="DNA_LIGASE_A3"/>
    <property type="match status" value="1"/>
</dbReference>
<dbReference type="GO" id="GO:0006281">
    <property type="term" value="P:DNA repair"/>
    <property type="evidence" value="ECO:0007669"/>
    <property type="project" value="UniProtKB-UniRule"/>
</dbReference>
<dbReference type="EC" id="6.5.1.1" evidence="14"/>
<dbReference type="SUPFAM" id="SSF50249">
    <property type="entry name" value="Nucleic acid-binding proteins"/>
    <property type="match status" value="1"/>
</dbReference>
<dbReference type="RefSeq" id="WP_043786192.1">
    <property type="nucleotide sequence ID" value="NZ_JMQI01000063.1"/>
</dbReference>
<evidence type="ECO:0000256" key="14">
    <source>
        <dbReference type="HAMAP-Rule" id="MF_00407"/>
    </source>
</evidence>
<dbReference type="NCBIfam" id="TIGR00574">
    <property type="entry name" value="dnl1"/>
    <property type="match status" value="1"/>
</dbReference>
<dbReference type="AlphaFoldDB" id="A0A066U2X1"/>
<feature type="binding site" evidence="14">
    <location>
        <position position="261"/>
    </location>
    <ligand>
        <name>ATP</name>
        <dbReference type="ChEBI" id="CHEBI:30616"/>
    </ligand>
</feature>
<evidence type="ECO:0000256" key="12">
    <source>
        <dbReference type="ARBA" id="ARBA00034003"/>
    </source>
</evidence>
<comment type="caution">
    <text evidence="18">The sequence shown here is derived from an EMBL/GenBank/DDBJ whole genome shotgun (WGS) entry which is preliminary data.</text>
</comment>
<dbReference type="FunFam" id="2.40.50.140:FF:000163">
    <property type="entry name" value="Probable DNA ligase"/>
    <property type="match status" value="1"/>
</dbReference>
<feature type="binding site" evidence="14">
    <location>
        <position position="368"/>
    </location>
    <ligand>
        <name>ATP</name>
        <dbReference type="ChEBI" id="CHEBI:30616"/>
    </ligand>
</feature>
<keyword evidence="1 14" id="KW-0436">Ligase</keyword>
<dbReference type="InterPro" id="IPR050191">
    <property type="entry name" value="ATP-dep_DNA_ligase"/>
</dbReference>
<feature type="binding site" evidence="14">
    <location>
        <position position="210"/>
    </location>
    <ligand>
        <name>ATP</name>
        <dbReference type="ChEBI" id="CHEBI:30616"/>
    </ligand>
</feature>
<dbReference type="InterPro" id="IPR036599">
    <property type="entry name" value="DNA_ligase_N_sf"/>
</dbReference>
<comment type="catalytic activity">
    <reaction evidence="12 14 15">
        <text>ATP + (deoxyribonucleotide)n-3'-hydroxyl + 5'-phospho-(deoxyribonucleotide)m = (deoxyribonucleotide)n+m + AMP + diphosphate.</text>
        <dbReference type="EC" id="6.5.1.1"/>
    </reaction>
</comment>
<evidence type="ECO:0000256" key="2">
    <source>
        <dbReference type="ARBA" id="ARBA00022618"/>
    </source>
</evidence>
<comment type="function">
    <text evidence="13 14">DNA ligase that seals nicks in double-stranded DNA during DNA replication, DNA recombination and DNA repair.</text>
</comment>
<dbReference type="InterPro" id="IPR012310">
    <property type="entry name" value="DNA_ligase_ATP-dep_cent"/>
</dbReference>
<evidence type="ECO:0000256" key="9">
    <source>
        <dbReference type="ARBA" id="ARBA00023172"/>
    </source>
</evidence>
<dbReference type="GO" id="GO:0006310">
    <property type="term" value="P:DNA recombination"/>
    <property type="evidence" value="ECO:0007669"/>
    <property type="project" value="UniProtKB-UniRule"/>
</dbReference>
<keyword evidence="3 14" id="KW-0235">DNA replication</keyword>
<evidence type="ECO:0000256" key="4">
    <source>
        <dbReference type="ARBA" id="ARBA00022723"/>
    </source>
</evidence>
<evidence type="ECO:0000259" key="17">
    <source>
        <dbReference type="PROSITE" id="PS50160"/>
    </source>
</evidence>
<comment type="cofactor">
    <cofactor evidence="14">
        <name>Mg(2+)</name>
        <dbReference type="ChEBI" id="CHEBI:18420"/>
    </cofactor>
</comment>